<dbReference type="EMBL" id="JBHUDZ010000022">
    <property type="protein sequence ID" value="MFD1606037.1"/>
    <property type="molecule type" value="Genomic_DNA"/>
</dbReference>
<keyword evidence="1" id="KW-0732">Signal</keyword>
<dbReference type="RefSeq" id="WP_379818737.1">
    <property type="nucleotide sequence ID" value="NZ_JBHUDZ010000022.1"/>
</dbReference>
<proteinExistence type="predicted"/>
<dbReference type="SUPFAM" id="SSF48726">
    <property type="entry name" value="Immunoglobulin"/>
    <property type="match status" value="1"/>
</dbReference>
<feature type="signal peptide" evidence="1">
    <location>
        <begin position="1"/>
        <end position="26"/>
    </location>
</feature>
<evidence type="ECO:0000256" key="1">
    <source>
        <dbReference type="SAM" id="SignalP"/>
    </source>
</evidence>
<feature type="chain" id="PRO_5045851275" evidence="1">
    <location>
        <begin position="27"/>
        <end position="2030"/>
    </location>
</feature>
<evidence type="ECO:0000259" key="2">
    <source>
        <dbReference type="Pfam" id="PF19081"/>
    </source>
</evidence>
<reference evidence="4" key="1">
    <citation type="journal article" date="2019" name="Int. J. Syst. Evol. Microbiol.">
        <title>The Global Catalogue of Microorganisms (GCM) 10K type strain sequencing project: providing services to taxonomists for standard genome sequencing and annotation.</title>
        <authorList>
            <consortium name="The Broad Institute Genomics Platform"/>
            <consortium name="The Broad Institute Genome Sequencing Center for Infectious Disease"/>
            <person name="Wu L."/>
            <person name="Ma J."/>
        </authorList>
    </citation>
    <scope>NUCLEOTIDE SEQUENCE [LARGE SCALE GENOMIC DNA]</scope>
    <source>
        <strain evidence="4">CCUG 70865</strain>
    </source>
</reference>
<dbReference type="InterPro" id="IPR044023">
    <property type="entry name" value="Ig_7"/>
</dbReference>
<feature type="non-terminal residue" evidence="3">
    <location>
        <position position="2030"/>
    </location>
</feature>
<name>A0ABW4HLU1_9FLAO</name>
<sequence length="2030" mass="206282">MKTKITLLILLLLLPLWSIYSQTVTAVATPSTCAANGKIEITATGLPTPIIYGIAKSPYIATDVISSTSPVFSFLPPGNYYYGYYNGAVFVPSSNTISIANQYNTTSPSIPSYYSNRLTYCPSSGDPLGRVIVTMTGGNKPYTAELLDSGNTVIQQKQTSGSGTSATFDGVPQGVYTIRTTDACGTVVYAPNTVTVQPNVPYTDFTLAPVNPQPSTTSFNVIYNTPGDVCSGIASASVKNLAYVLNATISDITTQTGGPSFPNGRNEMYKIEIQNASGGFDVYDNITATQISSPTTYYPLPNDRSKWGLIKLSVTICGITKTTQLDLAQYNQFKITPFVHVGFTIYDDSTPEACTPPTQVEVWTSTFQSGGCQPITLDVTENGTSNTQHYVLPQNFKFKLDIGKRYTLVAKDGTGALLPTYVFVNSTSSPITESPRQTDPNNFYIDPAYYTPKSNKDKITFTDGLSSKYIGKSALVVSGITTTLGLVAPVYIESVSGPSPINLTVTPTASSNFIGLGNNLTPGTYKIRIRDSQCFTADYDIVLGSYIVSVALQNVTSVPSTTICDRYVKKGEIKVTAVGNQLDTSGVLYTVYGNEYSYPRLLSAPAGATTFISTDASFILKGSAVIPFTFAADLSGDYQIALSRKNDSRLLLPSEVFENTAVVPLTVQPNFPAFDLTQSGGVICPGNSTGSLTVKVNNAVGTVTYYIKKDTDAAFPATGQTSTVFTGLTPGVYVVKAKTSCYEVNQYFTLATLAQLTDVIFGDNTYCSGASLHFSTVAVGPVSSIVWTLPNNSTVTGNTLNIPNLTAANSGEYKVSINSTAGCVINGSTMVTVNPLAEVGVPVFNASSAGLLCQSVSPQFSDYAALAPNASSISYHISPPEAGTMGAGGIPERVEWNTAFNGTAVITAVASGCGTDKTTNFTVVMSPRADVSQIIAEGRTICPNENNILLEAFAPSISNPIFTWYDSNLGSASILGTDDHLTVSPTTTTTYYIGVEGTDLCVNEAGNRKAVTVTVNPVAQLTDITTSDQTICAGETAVLTATSPLVNPQFVWYTDPDLETSISNIATASVSPTVTTTYYVTVSADGVCSIPPPAKVVIVTVNANPVIQITNPPAVCLGVSVDITAANVTAGSTPNLTFTYFTNPEGTDPLNSPSTISTSGTYYIKGTDANGCSTIMPVVVAFNPLPTATIGIAGTVAVCQNAPQPEVTFTGAGGTAPYTFTYRINGGVDQIATTLSGDSATVSVPTGAAGSFDYTLVSVSDANSCANAQTGTAIITVNALPMASVTGTAAVCQNAPQPEVTFTGAGGTPPYTFTYKINNGNNLTKQTNGTEESTSISIDTGTAGIFRYDLVSVQDSSLSSCAQNQTGFATVTVNALPTATISGTTAVCLNGTAPQVTFTGANGKTPYTFTYADDKGATQTVSSSSTDLTSETATIAVPTTVAGTFSYTLVSVKDGSTTACEQTQSGIATVTVNPNAAIALSSAVETASQTLCISTPLTGIVYTPSSGATGAALTAGALPAGVTGSFADGVFTISGTPTASGTFNYTVTTTGGCSSASLSGSITVNPDAAIALSSAVETASQTLCISTPLTGIVYTPLSGATGAALTAGALPAGVTGSFADGVFTISGTPTASGTFNYTVTTTGGCSSASLSGSITVNPDAAIALSSAAATASQTLCINTPLTDIVYTPASGATGAALTAGALPAGVTRSFADGVFTISGTPTASGTFNYTVTTTGGCSSASLSGSITVNPDAAIALSSAAATASQTLCINTPLTDIVYTPASGATGAAFTAGALPAGVTGSFAGGVFIITGTPTASGTFNYTVTTTGGCSSANLSGSITVNPDAAIALSSAAATASQTLCINTPLTSIVYTPASGATGAALTAGSLPAGVTGSFADGVFTISGTPTASGTFNYTVTTTGGCSSANLSGSITVNPDAAIALSSAAATASQTLCINTPLTSIVYTPSSGATGAALTAGALPAGVTGSFADGVFTISGTPTVSGTFNYTVTTTGGCSSASLSGSITVNPNAAV</sequence>
<gene>
    <name evidence="3" type="ORF">ACFSC2_25095</name>
</gene>
<dbReference type="PANTHER" id="PTHR28206">
    <property type="entry name" value="NUCLEOPORIN POM152"/>
    <property type="match status" value="1"/>
</dbReference>
<comment type="caution">
    <text evidence="3">The sequence shown here is derived from an EMBL/GenBank/DDBJ whole genome shotgun (WGS) entry which is preliminary data.</text>
</comment>
<feature type="domain" description="Ig-like" evidence="2">
    <location>
        <begin position="936"/>
        <end position="1017"/>
    </location>
</feature>
<feature type="domain" description="Ig-like" evidence="2">
    <location>
        <begin position="1025"/>
        <end position="1101"/>
    </location>
</feature>
<evidence type="ECO:0000313" key="3">
    <source>
        <dbReference type="EMBL" id="MFD1606037.1"/>
    </source>
</evidence>
<dbReference type="InterPro" id="IPR036179">
    <property type="entry name" value="Ig-like_dom_sf"/>
</dbReference>
<dbReference type="Gene3D" id="2.60.40.10">
    <property type="entry name" value="Immunoglobulins"/>
    <property type="match status" value="7"/>
</dbReference>
<keyword evidence="4" id="KW-1185">Reference proteome</keyword>
<dbReference type="Pfam" id="PF19081">
    <property type="entry name" value="Ig_7"/>
    <property type="match status" value="2"/>
</dbReference>
<dbReference type="PANTHER" id="PTHR28206:SF1">
    <property type="entry name" value="NUCLEOPORIN POM152"/>
    <property type="match status" value="1"/>
</dbReference>
<protein>
    <submittedName>
        <fullName evidence="3">Beta strand repeat-containing protein</fullName>
    </submittedName>
</protein>
<dbReference type="InterPro" id="IPR037701">
    <property type="entry name" value="Pom152"/>
</dbReference>
<organism evidence="3 4">
    <name type="scientific">Flavobacterium artemisiae</name>
    <dbReference type="NCBI Taxonomy" id="2126556"/>
    <lineage>
        <taxon>Bacteria</taxon>
        <taxon>Pseudomonadati</taxon>
        <taxon>Bacteroidota</taxon>
        <taxon>Flavobacteriia</taxon>
        <taxon>Flavobacteriales</taxon>
        <taxon>Flavobacteriaceae</taxon>
        <taxon>Flavobacterium</taxon>
    </lineage>
</organism>
<accession>A0ABW4HLU1</accession>
<dbReference type="Proteomes" id="UP001597138">
    <property type="component" value="Unassembled WGS sequence"/>
</dbReference>
<dbReference type="InterPro" id="IPR013783">
    <property type="entry name" value="Ig-like_fold"/>
</dbReference>
<evidence type="ECO:0000313" key="4">
    <source>
        <dbReference type="Proteomes" id="UP001597138"/>
    </source>
</evidence>